<name>A0A2C5YDR2_9HYPO</name>
<organism evidence="2 3">
    <name type="scientific">Ophiocordyceps australis</name>
    <dbReference type="NCBI Taxonomy" id="1399860"/>
    <lineage>
        <taxon>Eukaryota</taxon>
        <taxon>Fungi</taxon>
        <taxon>Dikarya</taxon>
        <taxon>Ascomycota</taxon>
        <taxon>Pezizomycotina</taxon>
        <taxon>Sordariomycetes</taxon>
        <taxon>Hypocreomycetidae</taxon>
        <taxon>Hypocreales</taxon>
        <taxon>Ophiocordycipitaceae</taxon>
        <taxon>Ophiocordyceps</taxon>
    </lineage>
</organism>
<proteinExistence type="predicted"/>
<feature type="region of interest" description="Disordered" evidence="1">
    <location>
        <begin position="269"/>
        <end position="367"/>
    </location>
</feature>
<keyword evidence="3" id="KW-1185">Reference proteome</keyword>
<protein>
    <recommendedName>
        <fullName evidence="4">DNA (cytosine-5)-methyltransferase 1 replication foci domain-containing protein</fullName>
    </recommendedName>
</protein>
<reference evidence="2 3" key="1">
    <citation type="submission" date="2017-06" db="EMBL/GenBank/DDBJ databases">
        <title>Ant-infecting Ophiocordyceps genomes reveal a high diversity of potential behavioral manipulation genes and a possible major role for enterotoxins.</title>
        <authorList>
            <person name="De Bekker C."/>
            <person name="Evans H.C."/>
            <person name="Brachmann A."/>
            <person name="Hughes D.P."/>
        </authorList>
    </citation>
    <scope>NUCLEOTIDE SEQUENCE [LARGE SCALE GENOMIC DNA]</scope>
    <source>
        <strain evidence="2 3">Map64</strain>
    </source>
</reference>
<dbReference type="Proteomes" id="UP000226192">
    <property type="component" value="Unassembled WGS sequence"/>
</dbReference>
<dbReference type="STRING" id="1399860.A0A2C5YDR2"/>
<evidence type="ECO:0000313" key="2">
    <source>
        <dbReference type="EMBL" id="PHH65011.1"/>
    </source>
</evidence>
<feature type="compositionally biased region" description="Basic and acidic residues" evidence="1">
    <location>
        <begin position="306"/>
        <end position="337"/>
    </location>
</feature>
<evidence type="ECO:0008006" key="4">
    <source>
        <dbReference type="Google" id="ProtNLM"/>
    </source>
</evidence>
<evidence type="ECO:0000256" key="1">
    <source>
        <dbReference type="SAM" id="MobiDB-lite"/>
    </source>
</evidence>
<evidence type="ECO:0000313" key="3">
    <source>
        <dbReference type="Proteomes" id="UP000226192"/>
    </source>
</evidence>
<feature type="compositionally biased region" description="Polar residues" evidence="1">
    <location>
        <begin position="270"/>
        <end position="281"/>
    </location>
</feature>
<dbReference type="OrthoDB" id="5382953at2759"/>
<feature type="region of interest" description="Disordered" evidence="1">
    <location>
        <begin position="484"/>
        <end position="549"/>
    </location>
</feature>
<dbReference type="EMBL" id="NJET01000023">
    <property type="protein sequence ID" value="PHH65011.1"/>
    <property type="molecule type" value="Genomic_DNA"/>
</dbReference>
<dbReference type="AlphaFoldDB" id="A0A2C5YDR2"/>
<feature type="compositionally biased region" description="Basic residues" evidence="1">
    <location>
        <begin position="511"/>
        <end position="521"/>
    </location>
</feature>
<comment type="caution">
    <text evidence="2">The sequence shown here is derived from an EMBL/GenBank/DDBJ whole genome shotgun (WGS) entry which is preliminary data.</text>
</comment>
<gene>
    <name evidence="2" type="ORF">CDD81_3648</name>
</gene>
<sequence length="698" mass="77420">MAGRKRRASTSSVESIDNSQIHWRQEASVVRTVGREVPSDEWPTFELRDATVLNKDGQTIENALHVGYRGPYIIRGYLIIDDAPQKAHLITKVRSSTPLEIRECKAFSIGQQDNGSPVIWVSGRGGWYEINPSPAYRAVYRKICEATTFYYDLVDIYNSRPLSKKPNKHLKESALINELSTVFHDYAARVGDGVTLPEVFARCSEHAGFFISQFDQQDRLVEWESTGFHQWLTREHKELADLMKTPLKLSPPPSIASLSPKPRKEFSAAVSKSASVEQSDTPAAVSRRRLRGSSLLAGTASQATGHEARPLVQEARDAPAKPIPHEPRKPGRPRLRDSMLPPKPSAPELPQTRLAQEPPQAVDAAQDDSPLHSVVAAMESLHDAMANSKRGLSTSGVISKLYYDYSFPNYRDGTPACYRVPVVEVLHYNAAKLLQTLDKTKYQDHEIWSYLQELTKSPFEPVAYKMAEFPVSLVHRKRINRGPKKDVLPAAAAQSGTDADGDESSPMPRGKSIKRPGRKPAKSSLRPASATKKRPRSEYESEGEGEAAGIEESHYFEEGAADTAPYAVDADVSPSRPADGPAEVPEEEAVRLVIRAEKLPSPTPKGPDGAWACDQDGCDYVVRGADEADIHAQIQAHFSDHEQQLERLSLAMTESRGHMPINHLLDKIKRIGERAPPRLDLQPNGVVPPQRIKRRLIV</sequence>
<accession>A0A2C5YDR2</accession>